<dbReference type="GeneID" id="118419368"/>
<dbReference type="AlphaFoldDB" id="A0A9J7LH37"/>
<dbReference type="GO" id="GO:0003676">
    <property type="term" value="F:nucleic acid binding"/>
    <property type="evidence" value="ECO:0007669"/>
    <property type="project" value="InterPro"/>
</dbReference>
<evidence type="ECO:0000313" key="2">
    <source>
        <dbReference type="RefSeq" id="XP_035681623.1"/>
    </source>
</evidence>
<dbReference type="SUPFAM" id="SSF54928">
    <property type="entry name" value="RNA-binding domain, RBD"/>
    <property type="match status" value="1"/>
</dbReference>
<evidence type="ECO:0000313" key="1">
    <source>
        <dbReference type="Proteomes" id="UP000001554"/>
    </source>
</evidence>
<protein>
    <submittedName>
        <fullName evidence="2">Uncharacterized protein LOC118419368</fullName>
    </submittedName>
</protein>
<dbReference type="RefSeq" id="XP_035681623.1">
    <property type="nucleotide sequence ID" value="XM_035825730.1"/>
</dbReference>
<dbReference type="Gene3D" id="3.30.70.330">
    <property type="match status" value="1"/>
</dbReference>
<organism evidence="1 2">
    <name type="scientific">Branchiostoma floridae</name>
    <name type="common">Florida lancelet</name>
    <name type="synonym">Amphioxus</name>
    <dbReference type="NCBI Taxonomy" id="7739"/>
    <lineage>
        <taxon>Eukaryota</taxon>
        <taxon>Metazoa</taxon>
        <taxon>Chordata</taxon>
        <taxon>Cephalochordata</taxon>
        <taxon>Leptocardii</taxon>
        <taxon>Amphioxiformes</taxon>
        <taxon>Branchiostomatidae</taxon>
        <taxon>Branchiostoma</taxon>
    </lineage>
</organism>
<name>A0A9J7LH37_BRAFL</name>
<dbReference type="KEGG" id="bfo:118419368"/>
<reference evidence="1" key="1">
    <citation type="journal article" date="2020" name="Nat. Ecol. Evol.">
        <title>Deeply conserved synteny resolves early events in vertebrate evolution.</title>
        <authorList>
            <person name="Simakov O."/>
            <person name="Marletaz F."/>
            <person name="Yue J.X."/>
            <person name="O'Connell B."/>
            <person name="Jenkins J."/>
            <person name="Brandt A."/>
            <person name="Calef R."/>
            <person name="Tung C.H."/>
            <person name="Huang T.K."/>
            <person name="Schmutz J."/>
            <person name="Satoh N."/>
            <person name="Yu J.K."/>
            <person name="Putnam N.H."/>
            <person name="Green R.E."/>
            <person name="Rokhsar D.S."/>
        </authorList>
    </citation>
    <scope>NUCLEOTIDE SEQUENCE [LARGE SCALE GENOMIC DNA]</scope>
    <source>
        <strain evidence="1">S238N-H82</strain>
    </source>
</reference>
<dbReference type="OrthoDB" id="5975800at2759"/>
<accession>A0A9J7LH37</accession>
<sequence>MEHTYAFVRFYDHESCVLACETMRGTEVRGRALRVNIADEPIKDGSQKDSLVRQTPVGRYYPKTENSSERKLVWALRQSCSTFHSQHVLYANQFFLQLQDPQSGAGFCANRLVVDFEEVLSWLEDIPEDLAPAVGDEGPAYTLQDGPGEL</sequence>
<dbReference type="Proteomes" id="UP000001554">
    <property type="component" value="Chromosome 7"/>
</dbReference>
<reference evidence="2" key="2">
    <citation type="submission" date="2025-08" db="UniProtKB">
        <authorList>
            <consortium name="RefSeq"/>
        </authorList>
    </citation>
    <scope>IDENTIFICATION</scope>
    <source>
        <strain evidence="2">S238N-H82</strain>
        <tissue evidence="2">Testes</tissue>
    </source>
</reference>
<dbReference type="InterPro" id="IPR035979">
    <property type="entry name" value="RBD_domain_sf"/>
</dbReference>
<proteinExistence type="predicted"/>
<gene>
    <name evidence="2" type="primary">LOC118419368</name>
</gene>
<keyword evidence="1" id="KW-1185">Reference proteome</keyword>
<dbReference type="InterPro" id="IPR012677">
    <property type="entry name" value="Nucleotide-bd_a/b_plait_sf"/>
</dbReference>